<evidence type="ECO:0000313" key="3">
    <source>
        <dbReference type="Proteomes" id="UP000618986"/>
    </source>
</evidence>
<dbReference type="InterPro" id="IPR000192">
    <property type="entry name" value="Aminotrans_V_dom"/>
</dbReference>
<dbReference type="SUPFAM" id="SSF53383">
    <property type="entry name" value="PLP-dependent transferases"/>
    <property type="match status" value="1"/>
</dbReference>
<dbReference type="PANTHER" id="PTHR43586:SF15">
    <property type="entry name" value="BLR3095 PROTEIN"/>
    <property type="match status" value="1"/>
</dbReference>
<dbReference type="RefSeq" id="WP_184680061.1">
    <property type="nucleotide sequence ID" value="NZ_JACHJC010000001.1"/>
</dbReference>
<dbReference type="Pfam" id="PF00266">
    <property type="entry name" value="Aminotran_5"/>
    <property type="match status" value="1"/>
</dbReference>
<dbReference type="InterPro" id="IPR015422">
    <property type="entry name" value="PyrdxlP-dep_Trfase_small"/>
</dbReference>
<evidence type="ECO:0000259" key="1">
    <source>
        <dbReference type="Pfam" id="PF00266"/>
    </source>
</evidence>
<dbReference type="Proteomes" id="UP000618986">
    <property type="component" value="Unassembled WGS sequence"/>
</dbReference>
<dbReference type="GO" id="GO:0016829">
    <property type="term" value="F:lyase activity"/>
    <property type="evidence" value="ECO:0007669"/>
    <property type="project" value="UniProtKB-KW"/>
</dbReference>
<comment type="caution">
    <text evidence="2">The sequence shown here is derived from an EMBL/GenBank/DDBJ whole genome shotgun (WGS) entry which is preliminary data.</text>
</comment>
<dbReference type="InterPro" id="IPR015421">
    <property type="entry name" value="PyrdxlP-dep_Trfase_major"/>
</dbReference>
<reference evidence="2 3" key="1">
    <citation type="submission" date="2020-08" db="EMBL/GenBank/DDBJ databases">
        <title>Sequencing the genomes of 1000 actinobacteria strains.</title>
        <authorList>
            <person name="Klenk H.-P."/>
        </authorList>
    </citation>
    <scope>NUCLEOTIDE SEQUENCE [LARGE SCALE GENOMIC DNA]</scope>
    <source>
        <strain evidence="2 3">DSM 43036</strain>
    </source>
</reference>
<dbReference type="InterPro" id="IPR015424">
    <property type="entry name" value="PyrdxlP-dep_Trfase"/>
</dbReference>
<keyword evidence="2" id="KW-0456">Lyase</keyword>
<evidence type="ECO:0000313" key="2">
    <source>
        <dbReference type="EMBL" id="MBB5110433.1"/>
    </source>
</evidence>
<dbReference type="Gene3D" id="3.40.640.10">
    <property type="entry name" value="Type I PLP-dependent aspartate aminotransferase-like (Major domain)"/>
    <property type="match status" value="1"/>
</dbReference>
<name>A0ABR6M4Y3_MICEC</name>
<keyword evidence="3" id="KW-1185">Reference proteome</keyword>
<proteinExistence type="predicted"/>
<dbReference type="PANTHER" id="PTHR43586">
    <property type="entry name" value="CYSTEINE DESULFURASE"/>
    <property type="match status" value="1"/>
</dbReference>
<protein>
    <submittedName>
        <fullName evidence="2">Selenocysteine lyase/cysteine desulfurase</fullName>
    </submittedName>
</protein>
<dbReference type="GeneID" id="300290877"/>
<organism evidence="2 3">
    <name type="scientific">Micromonospora echinospora</name>
    <name type="common">Micromonospora purpurea</name>
    <dbReference type="NCBI Taxonomy" id="1877"/>
    <lineage>
        <taxon>Bacteria</taxon>
        <taxon>Bacillati</taxon>
        <taxon>Actinomycetota</taxon>
        <taxon>Actinomycetes</taxon>
        <taxon>Micromonosporales</taxon>
        <taxon>Micromonosporaceae</taxon>
        <taxon>Micromonospora</taxon>
    </lineage>
</organism>
<sequence length="383" mass="41574">MSGPLERILRDAHFRMDLFPVSRDRTFLAHAAVAPLPRPVVEAVTAYLERAGREGQFDLLCPGLAEDVRCLAAELLGVDTEEIALSPSTSASLGTVAGALRWQAGDRILVAADDFPSLLLPWTSLREQGVEVATLPYRDTPVGTDEVLDAVDHRTRLVVVSTAHFVTGRPVADLSGLGRALRRRSVLLAVDAIQTLGAVPVDARDVDFLAADGHKWLLAPAGMGVLYVRRALLEQLRVPVVGWHSMDDPKRYTADGVLAAGARRFEPGSLNVLGLLGLRAALRLLHEVGVPAVADRLGSLRRTLVAGLTGRGYQVPGATEERWSGITAFRRDGVDAEDLARRLLAGRVVTSVRRMPGPGTAHIRLAPHYYTTDEDLERLWTRL</sequence>
<dbReference type="EMBL" id="JACHJC010000001">
    <property type="protein sequence ID" value="MBB5110433.1"/>
    <property type="molecule type" value="Genomic_DNA"/>
</dbReference>
<gene>
    <name evidence="2" type="ORF">FHU28_000272</name>
</gene>
<dbReference type="Gene3D" id="3.90.1150.10">
    <property type="entry name" value="Aspartate Aminotransferase, domain 1"/>
    <property type="match status" value="1"/>
</dbReference>
<accession>A0ABR6M4Y3</accession>
<feature type="domain" description="Aminotransferase class V" evidence="1">
    <location>
        <begin position="27"/>
        <end position="368"/>
    </location>
</feature>